<feature type="compositionally biased region" description="Polar residues" evidence="1">
    <location>
        <begin position="18"/>
        <end position="32"/>
    </location>
</feature>
<feature type="region of interest" description="Disordered" evidence="1">
    <location>
        <begin position="1"/>
        <end position="40"/>
    </location>
</feature>
<gene>
    <name evidence="2" type="ORF">EBB54_25250</name>
</gene>
<dbReference type="Proteomes" id="UP000274920">
    <property type="component" value="Unassembled WGS sequence"/>
</dbReference>
<accession>A0A3R8JSY6</accession>
<reference evidence="2" key="1">
    <citation type="submission" date="2018-10" db="EMBL/GenBank/DDBJ databases">
        <title>Schaedlerella arabinophila gen. nov. sp. nov., isolated from the mouse intestinal tract and comparative analysis with the genome of the closely related altered Schaedler flora strain ASF502.</title>
        <authorList>
            <person name="Miyake S."/>
            <person name="Soh M."/>
            <person name="Seedorf H."/>
        </authorList>
    </citation>
    <scope>NUCLEOTIDE SEQUENCE [LARGE SCALE GENOMIC DNA]</scope>
    <source>
        <strain evidence="2">DSM 106076</strain>
    </source>
</reference>
<name>A0A3R8JSY6_9FIRM</name>
<dbReference type="AlphaFoldDB" id="A0A3R8JSY6"/>
<evidence type="ECO:0000256" key="1">
    <source>
        <dbReference type="SAM" id="MobiDB-lite"/>
    </source>
</evidence>
<evidence type="ECO:0000313" key="2">
    <source>
        <dbReference type="EMBL" id="RRK34267.1"/>
    </source>
</evidence>
<dbReference type="EMBL" id="RHJS01000002">
    <property type="protein sequence ID" value="RRK34267.1"/>
    <property type="molecule type" value="Genomic_DNA"/>
</dbReference>
<proteinExistence type="predicted"/>
<keyword evidence="3" id="KW-1185">Reference proteome</keyword>
<protein>
    <submittedName>
        <fullName evidence="2">Uncharacterized protein</fullName>
    </submittedName>
</protein>
<evidence type="ECO:0000313" key="3">
    <source>
        <dbReference type="Proteomes" id="UP000274920"/>
    </source>
</evidence>
<organism evidence="2 3">
    <name type="scientific">Schaedlerella arabinosiphila</name>
    <dbReference type="NCBI Taxonomy" id="2044587"/>
    <lineage>
        <taxon>Bacteria</taxon>
        <taxon>Bacillati</taxon>
        <taxon>Bacillota</taxon>
        <taxon>Clostridia</taxon>
        <taxon>Lachnospirales</taxon>
        <taxon>Lachnospiraceae</taxon>
        <taxon>Schaedlerella</taxon>
    </lineage>
</organism>
<sequence length="70" mass="7922">MTAQCGAEYTDSRHRRTQNPPQRRTDAVQNTADKAAAKHQSGHTSGVSCFKIRLLGRLLRREKAQILYLL</sequence>
<comment type="caution">
    <text evidence="2">The sequence shown here is derived from an EMBL/GenBank/DDBJ whole genome shotgun (WGS) entry which is preliminary data.</text>
</comment>